<keyword evidence="1" id="KW-0433">Leucine-rich repeat</keyword>
<dbReference type="GO" id="GO:0016323">
    <property type="term" value="C:basolateral plasma membrane"/>
    <property type="evidence" value="ECO:0007669"/>
    <property type="project" value="TreeGrafter"/>
</dbReference>
<organism evidence="4 5">
    <name type="scientific">Pavo cristatus</name>
    <name type="common">Indian peafowl</name>
    <name type="synonym">Blue peafowl</name>
    <dbReference type="NCBI Taxonomy" id="9049"/>
    <lineage>
        <taxon>Eukaryota</taxon>
        <taxon>Metazoa</taxon>
        <taxon>Chordata</taxon>
        <taxon>Craniata</taxon>
        <taxon>Vertebrata</taxon>
        <taxon>Euteleostomi</taxon>
        <taxon>Archelosauria</taxon>
        <taxon>Archosauria</taxon>
        <taxon>Dinosauria</taxon>
        <taxon>Saurischia</taxon>
        <taxon>Theropoda</taxon>
        <taxon>Coelurosauria</taxon>
        <taxon>Aves</taxon>
        <taxon>Neognathae</taxon>
        <taxon>Galloanserae</taxon>
        <taxon>Galliformes</taxon>
        <taxon>Phasianidae</taxon>
        <taxon>Phasianinae</taxon>
        <taxon>Pavo</taxon>
    </lineage>
</organism>
<dbReference type="Ensembl" id="ENSPSTT00000024956.1">
    <property type="protein sequence ID" value="ENSPSTP00000023713.1"/>
    <property type="gene ID" value="ENSPSTG00000017478.1"/>
</dbReference>
<dbReference type="PANTHER" id="PTHR23119:SF57">
    <property type="entry name" value="PROTEIN SCRIBBLE HOMOLOG"/>
    <property type="match status" value="1"/>
</dbReference>
<sequence length="232" mass="25103">SSFPCKEGFLLFCCPLLLTKLTNLNVDRNRLTSLPAEIGGCANLNVLSLRDNRLALLPAELANTTELHVLDAAGVRSVCGHLRAVLRMRGQALAQLPREVVELQSLEAFRNCGGVELDFEVLCHRSSGNQCQSLMMGRRCCCGLRHCEVPLEPLLGLFSVQQKNTSLSSCSRSLSSLRAHTPVVLITTCTLESGFGCFPPSTVLHSRQWPAVGASSPWQWPAVGAGLSVSFV</sequence>
<dbReference type="GO" id="GO:0098887">
    <property type="term" value="P:neurotransmitter receptor transport, endosome to postsynaptic membrane"/>
    <property type="evidence" value="ECO:0007669"/>
    <property type="project" value="TreeGrafter"/>
</dbReference>
<accession>A0A8C9G026</accession>
<dbReference type="InterPro" id="IPR050614">
    <property type="entry name" value="Synaptic_Scaffolding_LAP-MAGUK"/>
</dbReference>
<name>A0A8C9G026_PAVCR</name>
<dbReference type="GO" id="GO:0019901">
    <property type="term" value="F:protein kinase binding"/>
    <property type="evidence" value="ECO:0007669"/>
    <property type="project" value="TreeGrafter"/>
</dbReference>
<keyword evidence="2" id="KW-0677">Repeat</keyword>
<dbReference type="GO" id="GO:0098968">
    <property type="term" value="P:neurotransmitter receptor transport postsynaptic membrane to endosome"/>
    <property type="evidence" value="ECO:0007669"/>
    <property type="project" value="TreeGrafter"/>
</dbReference>
<dbReference type="InterPro" id="IPR003591">
    <property type="entry name" value="Leu-rich_rpt_typical-subtyp"/>
</dbReference>
<dbReference type="SUPFAM" id="SSF52058">
    <property type="entry name" value="L domain-like"/>
    <property type="match status" value="1"/>
</dbReference>
<dbReference type="AlphaFoldDB" id="A0A8C9G026"/>
<dbReference type="Proteomes" id="UP000694428">
    <property type="component" value="Unplaced"/>
</dbReference>
<dbReference type="GO" id="GO:0043113">
    <property type="term" value="P:receptor clustering"/>
    <property type="evidence" value="ECO:0007669"/>
    <property type="project" value="TreeGrafter"/>
</dbReference>
<dbReference type="GO" id="GO:0045197">
    <property type="term" value="P:establishment or maintenance of epithelial cell apical/basal polarity"/>
    <property type="evidence" value="ECO:0007669"/>
    <property type="project" value="TreeGrafter"/>
</dbReference>
<evidence type="ECO:0000256" key="1">
    <source>
        <dbReference type="ARBA" id="ARBA00022614"/>
    </source>
</evidence>
<evidence type="ECO:0000313" key="5">
    <source>
        <dbReference type="Proteomes" id="UP000694428"/>
    </source>
</evidence>
<keyword evidence="5" id="KW-1185">Reference proteome</keyword>
<dbReference type="GO" id="GO:0005912">
    <property type="term" value="C:adherens junction"/>
    <property type="evidence" value="ECO:0007669"/>
    <property type="project" value="TreeGrafter"/>
</dbReference>
<dbReference type="PANTHER" id="PTHR23119">
    <property type="entry name" value="DISCS LARGE"/>
    <property type="match status" value="1"/>
</dbReference>
<dbReference type="Gene3D" id="3.80.10.10">
    <property type="entry name" value="Ribonuclease Inhibitor"/>
    <property type="match status" value="1"/>
</dbReference>
<evidence type="ECO:0000256" key="2">
    <source>
        <dbReference type="ARBA" id="ARBA00022737"/>
    </source>
</evidence>
<reference evidence="4" key="1">
    <citation type="submission" date="2025-08" db="UniProtKB">
        <authorList>
            <consortium name="Ensembl"/>
        </authorList>
    </citation>
    <scope>IDENTIFICATION</scope>
</reference>
<dbReference type="SMART" id="SM00369">
    <property type="entry name" value="LRR_TYP"/>
    <property type="match status" value="2"/>
</dbReference>
<evidence type="ECO:0000313" key="4">
    <source>
        <dbReference type="Ensembl" id="ENSPSTP00000023713.1"/>
    </source>
</evidence>
<dbReference type="GO" id="GO:0098609">
    <property type="term" value="P:cell-cell adhesion"/>
    <property type="evidence" value="ECO:0007669"/>
    <property type="project" value="TreeGrafter"/>
</dbReference>
<feature type="chain" id="PRO_5034148932" evidence="3">
    <location>
        <begin position="20"/>
        <end position="232"/>
    </location>
</feature>
<protein>
    <submittedName>
        <fullName evidence="4">Uncharacterized protein</fullName>
    </submittedName>
</protein>
<keyword evidence="3" id="KW-0732">Signal</keyword>
<dbReference type="GO" id="GO:0045211">
    <property type="term" value="C:postsynaptic membrane"/>
    <property type="evidence" value="ECO:0007669"/>
    <property type="project" value="TreeGrafter"/>
</dbReference>
<dbReference type="InterPro" id="IPR032675">
    <property type="entry name" value="LRR_dom_sf"/>
</dbReference>
<dbReference type="GO" id="GO:0014069">
    <property type="term" value="C:postsynaptic density"/>
    <property type="evidence" value="ECO:0007669"/>
    <property type="project" value="TreeGrafter"/>
</dbReference>
<evidence type="ECO:0000256" key="3">
    <source>
        <dbReference type="SAM" id="SignalP"/>
    </source>
</evidence>
<proteinExistence type="predicted"/>
<feature type="signal peptide" evidence="3">
    <location>
        <begin position="1"/>
        <end position="19"/>
    </location>
</feature>
<reference evidence="4" key="2">
    <citation type="submission" date="2025-09" db="UniProtKB">
        <authorList>
            <consortium name="Ensembl"/>
        </authorList>
    </citation>
    <scope>IDENTIFICATION</scope>
</reference>